<evidence type="ECO:0000259" key="3">
    <source>
        <dbReference type="Pfam" id="PF13649"/>
    </source>
</evidence>
<dbReference type="Pfam" id="PF13649">
    <property type="entry name" value="Methyltransf_25"/>
    <property type="match status" value="1"/>
</dbReference>
<evidence type="ECO:0000256" key="2">
    <source>
        <dbReference type="ARBA" id="ARBA00022679"/>
    </source>
</evidence>
<dbReference type="GO" id="GO:0032259">
    <property type="term" value="P:methylation"/>
    <property type="evidence" value="ECO:0007669"/>
    <property type="project" value="UniProtKB-KW"/>
</dbReference>
<keyword evidence="5" id="KW-1185">Reference proteome</keyword>
<reference evidence="4 5" key="1">
    <citation type="submission" date="2020-03" db="EMBL/GenBank/DDBJ databases">
        <title>Genomic Encyclopedia of Archaeal and Bacterial Type Strains, Phase II (KMG-II): from individual species to whole genera.</title>
        <authorList>
            <person name="Goeker M."/>
        </authorList>
    </citation>
    <scope>NUCLEOTIDE SEQUENCE [LARGE SCALE GENOMIC DNA]</scope>
    <source>
        <strain evidence="4 5">DSM 4749</strain>
    </source>
</reference>
<dbReference type="EMBL" id="JAASRS010000001">
    <property type="protein sequence ID" value="NIK15488.1"/>
    <property type="molecule type" value="Genomic_DNA"/>
</dbReference>
<evidence type="ECO:0000256" key="1">
    <source>
        <dbReference type="ARBA" id="ARBA00022603"/>
    </source>
</evidence>
<protein>
    <submittedName>
        <fullName evidence="4">Ubiquinone/menaquinone biosynthesis C-methylase UbiE</fullName>
    </submittedName>
</protein>
<evidence type="ECO:0000313" key="5">
    <source>
        <dbReference type="Proteomes" id="UP000532769"/>
    </source>
</evidence>
<dbReference type="AlphaFoldDB" id="A0A846MF31"/>
<keyword evidence="2" id="KW-0808">Transferase</keyword>
<feature type="domain" description="Methyltransferase" evidence="3">
    <location>
        <begin position="41"/>
        <end position="136"/>
    </location>
</feature>
<name>A0A846MF31_9BACL</name>
<dbReference type="Proteomes" id="UP000532769">
    <property type="component" value="Unassembled WGS sequence"/>
</dbReference>
<proteinExistence type="predicted"/>
<dbReference type="Gene3D" id="2.20.25.110">
    <property type="entry name" value="S-adenosyl-L-methionine-dependent methyltransferases"/>
    <property type="match status" value="1"/>
</dbReference>
<dbReference type="PANTHER" id="PTHR43861:SF1">
    <property type="entry name" value="TRANS-ACONITATE 2-METHYLTRANSFERASE"/>
    <property type="match status" value="1"/>
</dbReference>
<dbReference type="SUPFAM" id="SSF53335">
    <property type="entry name" value="S-adenosyl-L-methionine-dependent methyltransferases"/>
    <property type="match status" value="1"/>
</dbReference>
<sequence length="249" mass="29052">MTYESFAYWYDLLMEEAPYDAWQSFVQRKLQQYGRRGATRILDIGCGTGELAVRLAKAGFVVAGVDLSENMLSIAQAKAEAQQVTVEFFQQNMTELRGFSDFDCATIFCDSLNYLLEEKEVQQTFSCVYELLRKDGLLLFDVHSPYKMDRVFRDAVFTSNDEEISYIWSCYPLSFPHSVEHELTFFVRGGDGKYERYDEWHQQRTYEMIQYQQWLTEAGFTVLEITADFTDEAPTEMSERIFFVAQKNA</sequence>
<dbReference type="RefSeq" id="WP_166910430.1">
    <property type="nucleotide sequence ID" value="NZ_JAASRS010000001.1"/>
</dbReference>
<comment type="caution">
    <text evidence="4">The sequence shown here is derived from an EMBL/GenBank/DDBJ whole genome shotgun (WGS) entry which is preliminary data.</text>
</comment>
<dbReference type="PANTHER" id="PTHR43861">
    <property type="entry name" value="TRANS-ACONITATE 2-METHYLTRANSFERASE-RELATED"/>
    <property type="match status" value="1"/>
</dbReference>
<dbReference type="InterPro" id="IPR041698">
    <property type="entry name" value="Methyltransf_25"/>
</dbReference>
<keyword evidence="4" id="KW-0830">Ubiquinone</keyword>
<accession>A0A846MF31</accession>
<keyword evidence="1 4" id="KW-0489">Methyltransferase</keyword>
<dbReference type="CDD" id="cd02440">
    <property type="entry name" value="AdoMet_MTases"/>
    <property type="match status" value="1"/>
</dbReference>
<dbReference type="GO" id="GO:0008168">
    <property type="term" value="F:methyltransferase activity"/>
    <property type="evidence" value="ECO:0007669"/>
    <property type="project" value="UniProtKB-KW"/>
</dbReference>
<gene>
    <name evidence="4" type="ORF">BDD39_001998</name>
</gene>
<dbReference type="InterPro" id="IPR029063">
    <property type="entry name" value="SAM-dependent_MTases_sf"/>
</dbReference>
<evidence type="ECO:0000313" key="4">
    <source>
        <dbReference type="EMBL" id="NIK15488.1"/>
    </source>
</evidence>
<dbReference type="Gene3D" id="3.40.50.150">
    <property type="entry name" value="Vaccinia Virus protein VP39"/>
    <property type="match status" value="1"/>
</dbReference>
<organism evidence="4 5">
    <name type="scientific">Saccharococcus thermophilus</name>
    <dbReference type="NCBI Taxonomy" id="29396"/>
    <lineage>
        <taxon>Bacteria</taxon>
        <taxon>Bacillati</taxon>
        <taxon>Bacillota</taxon>
        <taxon>Bacilli</taxon>
        <taxon>Bacillales</taxon>
        <taxon>Anoxybacillaceae</taxon>
        <taxon>Saccharococcus</taxon>
    </lineage>
</organism>